<sequence length="93" mass="9985">MDTIKHKQIVGEVASLALHGRLLATVRVLPANSAEAIDIKSNPPSLDSYGVTVSAYPKPAQPAQFNYAVLLTDAKLITQNSRRGKMKLKEGIG</sequence>
<accession>A0A2T1C8G0</accession>
<dbReference type="EMBL" id="PVWJ01000011">
    <property type="protein sequence ID" value="PSB04546.1"/>
    <property type="molecule type" value="Genomic_DNA"/>
</dbReference>
<reference evidence="1 2" key="2">
    <citation type="submission" date="2018-03" db="EMBL/GenBank/DDBJ databases">
        <title>The ancient ancestry and fast evolution of plastids.</title>
        <authorList>
            <person name="Moore K.R."/>
            <person name="Magnabosco C."/>
            <person name="Momper L."/>
            <person name="Gold D.A."/>
            <person name="Bosak T."/>
            <person name="Fournier G.P."/>
        </authorList>
    </citation>
    <scope>NUCLEOTIDE SEQUENCE [LARGE SCALE GENOMIC DNA]</scope>
    <source>
        <strain evidence="1 2">CCAP 1448/3</strain>
    </source>
</reference>
<keyword evidence="2" id="KW-1185">Reference proteome</keyword>
<dbReference type="AlphaFoldDB" id="A0A2T1C8G0"/>
<name>A0A2T1C8G0_9CYAN</name>
<evidence type="ECO:0000313" key="1">
    <source>
        <dbReference type="EMBL" id="PSB04546.1"/>
    </source>
</evidence>
<reference evidence="1 2" key="1">
    <citation type="submission" date="2018-02" db="EMBL/GenBank/DDBJ databases">
        <authorList>
            <person name="Cohen D.B."/>
            <person name="Kent A.D."/>
        </authorList>
    </citation>
    <scope>NUCLEOTIDE SEQUENCE [LARGE SCALE GENOMIC DNA]</scope>
    <source>
        <strain evidence="1 2">CCAP 1448/3</strain>
    </source>
</reference>
<proteinExistence type="predicted"/>
<comment type="caution">
    <text evidence="1">The sequence shown here is derived from an EMBL/GenBank/DDBJ whole genome shotgun (WGS) entry which is preliminary data.</text>
</comment>
<evidence type="ECO:0000313" key="2">
    <source>
        <dbReference type="Proteomes" id="UP000238762"/>
    </source>
</evidence>
<dbReference type="RefSeq" id="WP_106287318.1">
    <property type="nucleotide sequence ID" value="NZ_CAWNTC010000180.1"/>
</dbReference>
<organism evidence="1 2">
    <name type="scientific">Merismopedia glauca CCAP 1448/3</name>
    <dbReference type="NCBI Taxonomy" id="1296344"/>
    <lineage>
        <taxon>Bacteria</taxon>
        <taxon>Bacillati</taxon>
        <taxon>Cyanobacteriota</taxon>
        <taxon>Cyanophyceae</taxon>
        <taxon>Synechococcales</taxon>
        <taxon>Merismopediaceae</taxon>
        <taxon>Merismopedia</taxon>
    </lineage>
</organism>
<protein>
    <submittedName>
        <fullName evidence="1">Uncharacterized protein</fullName>
    </submittedName>
</protein>
<dbReference type="Proteomes" id="UP000238762">
    <property type="component" value="Unassembled WGS sequence"/>
</dbReference>
<gene>
    <name evidence="1" type="ORF">C7B64_03760</name>
</gene>